<dbReference type="Gene3D" id="3.30.1150.10">
    <property type="match status" value="1"/>
</dbReference>
<reference evidence="3 4" key="1">
    <citation type="journal article" date="2012" name="J. Bacteriol.">
        <title>Genome Sequence of Idiomarina xiamenensis Type Strain 10-D-4.</title>
        <authorList>
            <person name="Lai Q."/>
            <person name="Wang L."/>
            <person name="Wang W."/>
            <person name="Shao Z."/>
        </authorList>
    </citation>
    <scope>NUCLEOTIDE SEQUENCE [LARGE SCALE GENOMIC DNA]</scope>
    <source>
        <strain evidence="3 4">10-D-4</strain>
    </source>
</reference>
<keyword evidence="2" id="KW-0472">Membrane</keyword>
<dbReference type="Proteomes" id="UP000014115">
    <property type="component" value="Unassembled WGS sequence"/>
</dbReference>
<dbReference type="GO" id="GO:0019534">
    <property type="term" value="F:toxin transmembrane transporter activity"/>
    <property type="evidence" value="ECO:0007669"/>
    <property type="project" value="InterPro"/>
</dbReference>
<evidence type="ECO:0000313" key="3">
    <source>
        <dbReference type="EMBL" id="EKE80786.1"/>
    </source>
</evidence>
<dbReference type="GO" id="GO:0016020">
    <property type="term" value="C:membrane"/>
    <property type="evidence" value="ECO:0007669"/>
    <property type="project" value="InterPro"/>
</dbReference>
<accession>K2JBY5</accession>
<dbReference type="InterPro" id="IPR014161">
    <property type="entry name" value="Tol-Pal_TolA"/>
</dbReference>
<dbReference type="SUPFAM" id="SSF74653">
    <property type="entry name" value="TolA/TonB C-terminal domain"/>
    <property type="match status" value="1"/>
</dbReference>
<proteinExistence type="predicted"/>
<dbReference type="AlphaFoldDB" id="K2JBY5"/>
<evidence type="ECO:0000256" key="1">
    <source>
        <dbReference type="SAM" id="MobiDB-lite"/>
    </source>
</evidence>
<dbReference type="STRING" id="740709.A10D4_11249"/>
<dbReference type="EMBL" id="AMRG01000016">
    <property type="protein sequence ID" value="EKE80786.1"/>
    <property type="molecule type" value="Genomic_DNA"/>
</dbReference>
<dbReference type="PATRIC" id="fig|740709.3.peg.2273"/>
<feature type="transmembrane region" description="Helical" evidence="2">
    <location>
        <begin position="12"/>
        <end position="32"/>
    </location>
</feature>
<comment type="caution">
    <text evidence="3">The sequence shown here is derived from an EMBL/GenBank/DDBJ whole genome shotgun (WGS) entry which is preliminary data.</text>
</comment>
<dbReference type="Pfam" id="PF06519">
    <property type="entry name" value="TolA"/>
    <property type="match status" value="1"/>
</dbReference>
<keyword evidence="2" id="KW-0812">Transmembrane</keyword>
<name>K2JBY5_9GAMM</name>
<feature type="region of interest" description="Disordered" evidence="1">
    <location>
        <begin position="93"/>
        <end position="200"/>
    </location>
</feature>
<dbReference type="GO" id="GO:0043213">
    <property type="term" value="P:bacteriocin transport"/>
    <property type="evidence" value="ECO:0007669"/>
    <property type="project" value="InterPro"/>
</dbReference>
<dbReference type="RefSeq" id="WP_008489607.1">
    <property type="nucleotide sequence ID" value="NZ_AMRG01000016.1"/>
</dbReference>
<gene>
    <name evidence="3" type="ORF">A10D4_11249</name>
</gene>
<keyword evidence="2" id="KW-1133">Transmembrane helix</keyword>
<feature type="compositionally biased region" description="Basic and acidic residues" evidence="1">
    <location>
        <begin position="121"/>
        <end position="200"/>
    </location>
</feature>
<sequence length="314" mass="35410">MAKSAQTGGTGLAWLKSLVVHGVIAAVLLVSFEFTPDAPTLEISADNPQPDQQPIVEAVAVDASAVEQQVQKIQQQQRDKEQAEQRRIAELERRAQAARQAREREQREAAELERQQQAAREQAKREAEQAKQEAAKLEQQRKEAEQAAKAAAEKRKREEEAARKAEAERKAREEAERKAAEERKRREEEQRRQAEREAQLQKELAEEMAARNQARQQRMQSEKEKYMAIIQRQIMSRLRLSSNDIGKECVVQLNLATSGFVIDVQGNGDTNLCRSTVTAVNQIGTFPMPDDPEVAALFKNIQLTVAPTKLNQAN</sequence>
<organism evidence="3 4">
    <name type="scientific">Idiomarina xiamenensis 10-D-4</name>
    <dbReference type="NCBI Taxonomy" id="740709"/>
    <lineage>
        <taxon>Bacteria</taxon>
        <taxon>Pseudomonadati</taxon>
        <taxon>Pseudomonadota</taxon>
        <taxon>Gammaproteobacteria</taxon>
        <taxon>Alteromonadales</taxon>
        <taxon>Idiomarinaceae</taxon>
        <taxon>Idiomarina</taxon>
    </lineage>
</organism>
<feature type="compositionally biased region" description="Basic and acidic residues" evidence="1">
    <location>
        <begin position="93"/>
        <end position="114"/>
    </location>
</feature>
<protein>
    <submittedName>
        <fullName evidence="3">Uncharacterized protein</fullName>
    </submittedName>
</protein>
<evidence type="ECO:0000256" key="2">
    <source>
        <dbReference type="SAM" id="Phobius"/>
    </source>
</evidence>
<dbReference type="eggNOG" id="COG3064">
    <property type="taxonomic scope" value="Bacteria"/>
</dbReference>
<keyword evidence="4" id="KW-1185">Reference proteome</keyword>
<evidence type="ECO:0000313" key="4">
    <source>
        <dbReference type="Proteomes" id="UP000014115"/>
    </source>
</evidence>
<dbReference type="NCBIfam" id="TIGR02794">
    <property type="entry name" value="tolA_full"/>
    <property type="match status" value="2"/>
</dbReference>